<dbReference type="PANTHER" id="PTHR36195">
    <property type="entry name" value="DOMAIN PROTEIN, PUTATIVE (AFU_ORTHOLOGUE AFUA_5G01990)-RELATED-RELATED"/>
    <property type="match status" value="1"/>
</dbReference>
<dbReference type="PROSITE" id="PS51402">
    <property type="entry name" value="CATALASE_3"/>
    <property type="match status" value="1"/>
</dbReference>
<dbReference type="OrthoDB" id="9765610at2"/>
<dbReference type="SUPFAM" id="SSF56634">
    <property type="entry name" value="Heme-dependent catalase-like"/>
    <property type="match status" value="1"/>
</dbReference>
<gene>
    <name evidence="3" type="ORF">EYR15_03970</name>
</gene>
<dbReference type="PANTHER" id="PTHR36195:SF4">
    <property type="entry name" value="DOMAIN PROTEIN, PUTATIVE (AFU_ORTHOLOGUE AFUA_5G01990)-RELATED"/>
    <property type="match status" value="1"/>
</dbReference>
<dbReference type="InterPro" id="IPR020835">
    <property type="entry name" value="Catalase_sf"/>
</dbReference>
<protein>
    <recommendedName>
        <fullName evidence="1">catalase</fullName>
        <ecNumber evidence="1">1.11.1.6</ecNumber>
    </recommendedName>
</protein>
<name>A0A4Q9GRF3_9HYPH</name>
<keyword evidence="4" id="KW-1185">Reference proteome</keyword>
<sequence>MERMEENEQEVRRELIETMRSIQETTFGDSGHAVRSVHAKSHGIVQAEIEILDGLPPELAQGLLAKPGRHDVVMRFSTNPGDILDDGVSAPRGLALKIIGVEGERLPGSEGDATQDFVMANAPAFVAPDAAHFLKTLKLLAKTTDKAEGAKKALSTVLRATEAVIEAFGGKSATVASLGGQPMTHVLGETFYSQTPFLYGANVAKFSVAPSSPGLKALEGKSIKLDGRADAHREEINAFFAGSGGEWELRVQLLTNPETMPVEDASVIWPEDESPFVTVARIVAPRQDGWSEAKAAAVDDGLSFSPWHGLAAHRPLGSINRVRKENYESSVAFRSQHNGCPIHEPKALNSAE</sequence>
<dbReference type="AlphaFoldDB" id="A0A4Q9GRF3"/>
<dbReference type="Gene3D" id="2.40.180.10">
    <property type="entry name" value="Catalase core domain"/>
    <property type="match status" value="1"/>
</dbReference>
<dbReference type="InterPro" id="IPR018028">
    <property type="entry name" value="Catalase"/>
</dbReference>
<accession>A0A4Q9GRF3</accession>
<keyword evidence="3" id="KW-0575">Peroxidase</keyword>
<dbReference type="EC" id="1.11.1.6" evidence="1"/>
<comment type="caution">
    <text evidence="3">The sequence shown here is derived from an EMBL/GenBank/DDBJ whole genome shotgun (WGS) entry which is preliminary data.</text>
</comment>
<dbReference type="InterPro" id="IPR011614">
    <property type="entry name" value="Catalase_core"/>
</dbReference>
<dbReference type="GO" id="GO:0020037">
    <property type="term" value="F:heme binding"/>
    <property type="evidence" value="ECO:0007669"/>
    <property type="project" value="InterPro"/>
</dbReference>
<evidence type="ECO:0000256" key="1">
    <source>
        <dbReference type="ARBA" id="ARBA00012314"/>
    </source>
</evidence>
<dbReference type="GO" id="GO:0006979">
    <property type="term" value="P:response to oxidative stress"/>
    <property type="evidence" value="ECO:0007669"/>
    <property type="project" value="InterPro"/>
</dbReference>
<organism evidence="3 4">
    <name type="scientific">Hansschlegelia quercus</name>
    <dbReference type="NCBI Taxonomy" id="2528245"/>
    <lineage>
        <taxon>Bacteria</taxon>
        <taxon>Pseudomonadati</taxon>
        <taxon>Pseudomonadota</taxon>
        <taxon>Alphaproteobacteria</taxon>
        <taxon>Hyphomicrobiales</taxon>
        <taxon>Methylopilaceae</taxon>
        <taxon>Hansschlegelia</taxon>
    </lineage>
</organism>
<dbReference type="CDD" id="cd08152">
    <property type="entry name" value="y4iL_like"/>
    <property type="match status" value="1"/>
</dbReference>
<reference evidence="3 4" key="1">
    <citation type="submission" date="2019-02" db="EMBL/GenBank/DDBJ databases">
        <title>Hansschlegelia quercus sp. nov., a novel methylotrophic bacterium from buds of oak (Quercus robur L.).</title>
        <authorList>
            <person name="Agafonova N.V."/>
            <person name="Kaparullina E.N."/>
            <person name="Grouzdev D.S."/>
            <person name="Doronina N.V."/>
        </authorList>
    </citation>
    <scope>NUCLEOTIDE SEQUENCE [LARGE SCALE GENOMIC DNA]</scope>
    <source>
        <strain evidence="3 4">Dub</strain>
    </source>
</reference>
<dbReference type="EMBL" id="SIUB01000001">
    <property type="protein sequence ID" value="TBN55374.1"/>
    <property type="molecule type" value="Genomic_DNA"/>
</dbReference>
<dbReference type="GO" id="GO:0004096">
    <property type="term" value="F:catalase activity"/>
    <property type="evidence" value="ECO:0007669"/>
    <property type="project" value="UniProtKB-EC"/>
</dbReference>
<proteinExistence type="predicted"/>
<evidence type="ECO:0000313" key="4">
    <source>
        <dbReference type="Proteomes" id="UP000291613"/>
    </source>
</evidence>
<dbReference type="Pfam" id="PF00199">
    <property type="entry name" value="Catalase"/>
    <property type="match status" value="1"/>
</dbReference>
<dbReference type="Proteomes" id="UP000291613">
    <property type="component" value="Unassembled WGS sequence"/>
</dbReference>
<evidence type="ECO:0000313" key="3">
    <source>
        <dbReference type="EMBL" id="TBN55374.1"/>
    </source>
</evidence>
<feature type="domain" description="Catalase core" evidence="2">
    <location>
        <begin position="35"/>
        <end position="283"/>
    </location>
</feature>
<keyword evidence="3" id="KW-0560">Oxidoreductase</keyword>
<evidence type="ECO:0000259" key="2">
    <source>
        <dbReference type="Pfam" id="PF00199"/>
    </source>
</evidence>